<dbReference type="PATRIC" id="fig|28128.5.peg.2956"/>
<dbReference type="STRING" id="28128.HMPREF3226_02869"/>
<accession>A0A133PT21</accession>
<dbReference type="Proteomes" id="UP000070533">
    <property type="component" value="Unassembled WGS sequence"/>
</dbReference>
<keyword evidence="3" id="KW-1185">Reference proteome</keyword>
<feature type="transmembrane region" description="Helical" evidence="1">
    <location>
        <begin position="7"/>
        <end position="27"/>
    </location>
</feature>
<dbReference type="EMBL" id="LRQG01000263">
    <property type="protein sequence ID" value="KXA32018.1"/>
    <property type="molecule type" value="Genomic_DNA"/>
</dbReference>
<keyword evidence="1" id="KW-0812">Transmembrane</keyword>
<protein>
    <submittedName>
        <fullName evidence="2">Uncharacterized protein</fullName>
    </submittedName>
</protein>
<sequence>MQVLIEKIYYFFSSFFFHLIKLLNTFATDKSYLKRKFISKFGAESSQLI</sequence>
<evidence type="ECO:0000313" key="2">
    <source>
        <dbReference type="EMBL" id="KXA32018.1"/>
    </source>
</evidence>
<comment type="caution">
    <text evidence="2">The sequence shown here is derived from an EMBL/GenBank/DDBJ whole genome shotgun (WGS) entry which is preliminary data.</text>
</comment>
<gene>
    <name evidence="2" type="ORF">HMPREF3226_02869</name>
</gene>
<keyword evidence="1" id="KW-1133">Transmembrane helix</keyword>
<evidence type="ECO:0000256" key="1">
    <source>
        <dbReference type="SAM" id="Phobius"/>
    </source>
</evidence>
<dbReference type="AlphaFoldDB" id="A0A133PT21"/>
<name>A0A133PT21_9BACT</name>
<proteinExistence type="predicted"/>
<keyword evidence="1" id="KW-0472">Membrane</keyword>
<evidence type="ECO:0000313" key="3">
    <source>
        <dbReference type="Proteomes" id="UP000070533"/>
    </source>
</evidence>
<reference evidence="3" key="1">
    <citation type="submission" date="2016-01" db="EMBL/GenBank/DDBJ databases">
        <authorList>
            <person name="Mitreva M."/>
            <person name="Pepin K.H."/>
            <person name="Mihindukulasuriya K.A."/>
            <person name="Fulton R."/>
            <person name="Fronick C."/>
            <person name="O'Laughlin M."/>
            <person name="Miner T."/>
            <person name="Herter B."/>
            <person name="Rosa B.A."/>
            <person name="Cordes M."/>
            <person name="Tomlinson C."/>
            <person name="Wollam A."/>
            <person name="Palsikar V.B."/>
            <person name="Mardis E.R."/>
            <person name="Wilson R.K."/>
        </authorList>
    </citation>
    <scope>NUCLEOTIDE SEQUENCE [LARGE SCALE GENOMIC DNA]</scope>
    <source>
        <strain evidence="3">MJR7716</strain>
    </source>
</reference>
<organism evidence="2 3">
    <name type="scientific">Prevotella corporis</name>
    <dbReference type="NCBI Taxonomy" id="28128"/>
    <lineage>
        <taxon>Bacteria</taxon>
        <taxon>Pseudomonadati</taxon>
        <taxon>Bacteroidota</taxon>
        <taxon>Bacteroidia</taxon>
        <taxon>Bacteroidales</taxon>
        <taxon>Prevotellaceae</taxon>
        <taxon>Prevotella</taxon>
    </lineage>
</organism>